<dbReference type="RefSeq" id="WP_013409053.1">
    <property type="nucleotide sequence ID" value="NC_014655.1"/>
</dbReference>
<dbReference type="HOGENOM" id="CLU_126016_0_0_10"/>
<evidence type="ECO:0000313" key="3">
    <source>
        <dbReference type="EMBL" id="ADQ18012.1"/>
    </source>
</evidence>
<feature type="chain" id="PRO_5003186985" description="Lipocalin-like domain-containing protein" evidence="1">
    <location>
        <begin position="21"/>
        <end position="152"/>
    </location>
</feature>
<reference evidence="3 4" key="2">
    <citation type="journal article" date="2011" name="Stand. Genomic Sci.">
        <title>Complete genome sequence of Leadbetterella byssophila type strain (4M15).</title>
        <authorList>
            <person name="Abt B."/>
            <person name="Teshima H."/>
            <person name="Lucas S."/>
            <person name="Lapidus A."/>
            <person name="Del Rio T.G."/>
            <person name="Nolan M."/>
            <person name="Tice H."/>
            <person name="Cheng J.F."/>
            <person name="Pitluck S."/>
            <person name="Liolios K."/>
            <person name="Pagani I."/>
            <person name="Ivanova N."/>
            <person name="Mavromatis K."/>
            <person name="Pati A."/>
            <person name="Tapia R."/>
            <person name="Han C."/>
            <person name="Goodwin L."/>
            <person name="Chen A."/>
            <person name="Palaniappan K."/>
            <person name="Land M."/>
            <person name="Hauser L."/>
            <person name="Chang Y.J."/>
            <person name="Jeffries C.D."/>
            <person name="Rohde M."/>
            <person name="Goker M."/>
            <person name="Tindall B.J."/>
            <person name="Detter J.C."/>
            <person name="Woyke T."/>
            <person name="Bristow J."/>
            <person name="Eisen J.A."/>
            <person name="Markowitz V."/>
            <person name="Hugenholtz P."/>
            <person name="Klenk H.P."/>
            <person name="Kyrpides N.C."/>
        </authorList>
    </citation>
    <scope>NUCLEOTIDE SEQUENCE [LARGE SCALE GENOMIC DNA]</scope>
    <source>
        <strain evidence="4">DSM 17132 / JCM 16389 / KACC 11308 / NBRC 106382 / 4M15</strain>
    </source>
</reference>
<dbReference type="AlphaFoldDB" id="E4RWD9"/>
<dbReference type="EMBL" id="CP002305">
    <property type="protein sequence ID" value="ADQ18012.1"/>
    <property type="molecule type" value="Genomic_DNA"/>
</dbReference>
<keyword evidence="1" id="KW-0732">Signal</keyword>
<protein>
    <recommendedName>
        <fullName evidence="2">Lipocalin-like domain-containing protein</fullName>
    </recommendedName>
</protein>
<organism evidence="3 4">
    <name type="scientific">Leadbetterella byssophila (strain DSM 17132 / JCM 16389 / KACC 11308 / NBRC 106382 / 4M15)</name>
    <dbReference type="NCBI Taxonomy" id="649349"/>
    <lineage>
        <taxon>Bacteria</taxon>
        <taxon>Pseudomonadati</taxon>
        <taxon>Bacteroidota</taxon>
        <taxon>Cytophagia</taxon>
        <taxon>Cytophagales</taxon>
        <taxon>Leadbetterellaceae</taxon>
        <taxon>Leadbetterella</taxon>
    </lineage>
</organism>
<dbReference type="Pfam" id="PF13648">
    <property type="entry name" value="Lipocalin_4"/>
    <property type="match status" value="1"/>
</dbReference>
<dbReference type="KEGG" id="lby:Lbys_2336"/>
<name>E4RWD9_LEAB4</name>
<gene>
    <name evidence="3" type="ordered locus">Lbys_2336</name>
</gene>
<accession>E4RWD9</accession>
<dbReference type="STRING" id="649349.Lbys_2336"/>
<evidence type="ECO:0000259" key="2">
    <source>
        <dbReference type="Pfam" id="PF13648"/>
    </source>
</evidence>
<dbReference type="InterPro" id="IPR024311">
    <property type="entry name" value="Lipocalin-like"/>
</dbReference>
<dbReference type="OrthoDB" id="952184at2"/>
<evidence type="ECO:0000313" key="4">
    <source>
        <dbReference type="Proteomes" id="UP000007435"/>
    </source>
</evidence>
<reference key="1">
    <citation type="submission" date="2010-11" db="EMBL/GenBank/DDBJ databases">
        <title>The complete genome of Leadbetterella byssophila DSM 17132.</title>
        <authorList>
            <consortium name="US DOE Joint Genome Institute (JGI-PGF)"/>
            <person name="Lucas S."/>
            <person name="Copeland A."/>
            <person name="Lapidus A."/>
            <person name="Glavina del Rio T."/>
            <person name="Dalin E."/>
            <person name="Tice H."/>
            <person name="Bruce D."/>
            <person name="Goodwin L."/>
            <person name="Pitluck S."/>
            <person name="Kyrpides N."/>
            <person name="Mavromatis K."/>
            <person name="Ivanova N."/>
            <person name="Teshima H."/>
            <person name="Brettin T."/>
            <person name="Detter J.C."/>
            <person name="Han C."/>
            <person name="Tapia R."/>
            <person name="Land M."/>
            <person name="Hauser L."/>
            <person name="Markowitz V."/>
            <person name="Cheng J.-F."/>
            <person name="Hugenholtz P."/>
            <person name="Woyke T."/>
            <person name="Wu D."/>
            <person name="Tindall B."/>
            <person name="Pomrenke H.G."/>
            <person name="Brambilla E."/>
            <person name="Klenk H.-P."/>
            <person name="Eisen J.A."/>
        </authorList>
    </citation>
    <scope>NUCLEOTIDE SEQUENCE [LARGE SCALE GENOMIC DNA]</scope>
    <source>
        <strain>DSM 17132</strain>
    </source>
</reference>
<keyword evidence="4" id="KW-1185">Reference proteome</keyword>
<sequence>MFKLFLKLTIALAICTSLQASQYSSPFGNKYWIIESSTIQPALDLDLDGKPDTDILKITPACEKDDALLFRADGTILTHRGKVKCEDDEETEEETGEWTYDASSKKFTLHYFDSRKPVVATLTEISANRIVAVETHKSAKGQHTIKTVLKVK</sequence>
<dbReference type="eggNOG" id="ENOG5032YDF">
    <property type="taxonomic scope" value="Bacteria"/>
</dbReference>
<feature type="domain" description="Lipocalin-like" evidence="2">
    <location>
        <begin position="30"/>
        <end position="131"/>
    </location>
</feature>
<evidence type="ECO:0000256" key="1">
    <source>
        <dbReference type="SAM" id="SignalP"/>
    </source>
</evidence>
<proteinExistence type="predicted"/>
<feature type="signal peptide" evidence="1">
    <location>
        <begin position="1"/>
        <end position="20"/>
    </location>
</feature>
<dbReference type="Proteomes" id="UP000007435">
    <property type="component" value="Chromosome"/>
</dbReference>